<reference evidence="2" key="1">
    <citation type="journal article" date="2019" name="Int. J. Syst. Evol. Microbiol.">
        <title>The Global Catalogue of Microorganisms (GCM) 10K type strain sequencing project: providing services to taxonomists for standard genome sequencing and annotation.</title>
        <authorList>
            <consortium name="The Broad Institute Genomics Platform"/>
            <consortium name="The Broad Institute Genome Sequencing Center for Infectious Disease"/>
            <person name="Wu L."/>
            <person name="Ma J."/>
        </authorList>
    </citation>
    <scope>NUCLEOTIDE SEQUENCE [LARGE SCALE GENOMIC DNA]</scope>
    <source>
        <strain evidence="2">CCUG 60742</strain>
    </source>
</reference>
<accession>A0ABW2ZLC0</accession>
<dbReference type="RefSeq" id="WP_377145492.1">
    <property type="nucleotide sequence ID" value="NZ_JBHTIA010000013.1"/>
</dbReference>
<keyword evidence="2" id="KW-1185">Reference proteome</keyword>
<evidence type="ECO:0000313" key="1">
    <source>
        <dbReference type="EMBL" id="MFD0767048.1"/>
    </source>
</evidence>
<name>A0ABW2ZLC0_9SPHI</name>
<protein>
    <submittedName>
        <fullName evidence="1">Uncharacterized protein</fullName>
    </submittedName>
</protein>
<organism evidence="1 2">
    <name type="scientific">Mucilaginibacter lutimaris</name>
    <dbReference type="NCBI Taxonomy" id="931629"/>
    <lineage>
        <taxon>Bacteria</taxon>
        <taxon>Pseudomonadati</taxon>
        <taxon>Bacteroidota</taxon>
        <taxon>Sphingobacteriia</taxon>
        <taxon>Sphingobacteriales</taxon>
        <taxon>Sphingobacteriaceae</taxon>
        <taxon>Mucilaginibacter</taxon>
    </lineage>
</organism>
<sequence>MEIKKGIVVRLKSFSGTLIPGKNVEPYNDYWKLIGQKGEIISDETYNGRVLILFEKDLDQFKVANHNPIKNSLWILPTDLDID</sequence>
<proteinExistence type="predicted"/>
<comment type="caution">
    <text evidence="1">The sequence shown here is derived from an EMBL/GenBank/DDBJ whole genome shotgun (WGS) entry which is preliminary data.</text>
</comment>
<evidence type="ECO:0000313" key="2">
    <source>
        <dbReference type="Proteomes" id="UP001597073"/>
    </source>
</evidence>
<dbReference type="EMBL" id="JBHTIA010000013">
    <property type="protein sequence ID" value="MFD0767048.1"/>
    <property type="molecule type" value="Genomic_DNA"/>
</dbReference>
<gene>
    <name evidence="1" type="ORF">ACFQZI_19480</name>
</gene>
<dbReference type="Proteomes" id="UP001597073">
    <property type="component" value="Unassembled WGS sequence"/>
</dbReference>